<dbReference type="PANTHER" id="PTHR32305:SF15">
    <property type="entry name" value="PROTEIN RHSA-RELATED"/>
    <property type="match status" value="1"/>
</dbReference>
<evidence type="ECO:0000259" key="7">
    <source>
        <dbReference type="Pfam" id="PF25023"/>
    </source>
</evidence>
<feature type="chain" id="PRO_5007277846" evidence="4">
    <location>
        <begin position="43"/>
        <end position="1806"/>
    </location>
</feature>
<dbReference type="NCBIfam" id="TIGR01643">
    <property type="entry name" value="YD_repeat_2x"/>
    <property type="match status" value="5"/>
</dbReference>
<dbReference type="InterPro" id="IPR031325">
    <property type="entry name" value="RHS_repeat"/>
</dbReference>
<dbReference type="Gene3D" id="2.130.10.80">
    <property type="entry name" value="Galactose oxidase/kelch, beta-propeller"/>
    <property type="match status" value="1"/>
</dbReference>
<reference evidence="8 9" key="1">
    <citation type="submission" date="2015-11" db="EMBL/GenBank/DDBJ databases">
        <title>Exploring the genomic traits of fungus-feeding bacterial genus Collimonas.</title>
        <authorList>
            <person name="Song C."/>
            <person name="Schmidt R."/>
            <person name="de Jager V."/>
            <person name="Krzyzanowska D."/>
            <person name="Jongedijk E."/>
            <person name="Cankar K."/>
            <person name="Beekwilder J."/>
            <person name="van Veen A."/>
            <person name="de Boer W."/>
            <person name="van Veen J.A."/>
            <person name="Garbeva P."/>
        </authorList>
    </citation>
    <scope>NUCLEOTIDE SEQUENCE [LARGE SCALE GENOMIC DNA]</scope>
    <source>
        <strain evidence="8 9">Ter282</strain>
    </source>
</reference>
<feature type="region of interest" description="Disordered" evidence="3">
    <location>
        <begin position="407"/>
        <end position="432"/>
    </location>
</feature>
<feature type="domain" description="DUF6531" evidence="6">
    <location>
        <begin position="745"/>
        <end position="819"/>
    </location>
</feature>
<evidence type="ECO:0000256" key="3">
    <source>
        <dbReference type="SAM" id="MobiDB-lite"/>
    </source>
</evidence>
<evidence type="ECO:0000256" key="2">
    <source>
        <dbReference type="ARBA" id="ARBA00022737"/>
    </source>
</evidence>
<gene>
    <name evidence="8" type="ORF">CAter282_0436</name>
</gene>
<feature type="region of interest" description="Disordered" evidence="3">
    <location>
        <begin position="1182"/>
        <end position="1201"/>
    </location>
</feature>
<dbReference type="InterPro" id="IPR050708">
    <property type="entry name" value="T6SS_VgrG/RHS"/>
</dbReference>
<evidence type="ECO:0000313" key="9">
    <source>
        <dbReference type="Proteomes" id="UP000071778"/>
    </source>
</evidence>
<dbReference type="SUPFAM" id="SSF50965">
    <property type="entry name" value="Galactose oxidase, central domain"/>
    <property type="match status" value="1"/>
</dbReference>
<evidence type="ECO:0000313" key="8">
    <source>
        <dbReference type="EMBL" id="AMP08252.1"/>
    </source>
</evidence>
<dbReference type="InterPro" id="IPR045351">
    <property type="entry name" value="DUF6531"/>
</dbReference>
<feature type="region of interest" description="Disordered" evidence="3">
    <location>
        <begin position="1713"/>
        <end position="1736"/>
    </location>
</feature>
<dbReference type="InterPro" id="IPR056823">
    <property type="entry name" value="TEN-like_YD-shell"/>
</dbReference>
<feature type="domain" description="SbsA Ig-like" evidence="5">
    <location>
        <begin position="282"/>
        <end position="380"/>
    </location>
</feature>
<feature type="compositionally biased region" description="Pro residues" evidence="3">
    <location>
        <begin position="1714"/>
        <end position="1725"/>
    </location>
</feature>
<dbReference type="Pfam" id="PF05593">
    <property type="entry name" value="RHS_repeat"/>
    <property type="match status" value="3"/>
</dbReference>
<dbReference type="EMBL" id="CP013235">
    <property type="protein sequence ID" value="AMP08252.1"/>
    <property type="molecule type" value="Genomic_DNA"/>
</dbReference>
<evidence type="ECO:0000256" key="4">
    <source>
        <dbReference type="SAM" id="SignalP"/>
    </source>
</evidence>
<dbReference type="InterPro" id="IPR037293">
    <property type="entry name" value="Gal_Oxidase_central_sf"/>
</dbReference>
<feature type="signal peptide" evidence="4">
    <location>
        <begin position="1"/>
        <end position="42"/>
    </location>
</feature>
<dbReference type="Gene3D" id="2.120.10.80">
    <property type="entry name" value="Kelch-type beta propeller"/>
    <property type="match status" value="1"/>
</dbReference>
<dbReference type="InterPro" id="IPR006530">
    <property type="entry name" value="YD"/>
</dbReference>
<dbReference type="NCBIfam" id="TIGR03696">
    <property type="entry name" value="Rhs_assc_core"/>
    <property type="match status" value="1"/>
</dbReference>
<dbReference type="RefSeq" id="WP_082799712.1">
    <property type="nucleotide sequence ID" value="NZ_CP013235.1"/>
</dbReference>
<dbReference type="Proteomes" id="UP000071778">
    <property type="component" value="Chromosome"/>
</dbReference>
<dbReference type="InterPro" id="IPR015915">
    <property type="entry name" value="Kelch-typ_b-propeller"/>
</dbReference>
<organism evidence="8 9">
    <name type="scientific">Collimonas arenae</name>
    <dbReference type="NCBI Taxonomy" id="279058"/>
    <lineage>
        <taxon>Bacteria</taxon>
        <taxon>Pseudomonadati</taxon>
        <taxon>Pseudomonadota</taxon>
        <taxon>Betaproteobacteria</taxon>
        <taxon>Burkholderiales</taxon>
        <taxon>Oxalobacteraceae</taxon>
        <taxon>Collimonas</taxon>
    </lineage>
</organism>
<dbReference type="InterPro" id="IPR011043">
    <property type="entry name" value="Gal_Oxase/kelch_b-propeller"/>
</dbReference>
<keyword evidence="1 4" id="KW-0732">Signal</keyword>
<evidence type="ECO:0000256" key="1">
    <source>
        <dbReference type="ARBA" id="ARBA00022729"/>
    </source>
</evidence>
<evidence type="ECO:0000259" key="6">
    <source>
        <dbReference type="Pfam" id="PF20148"/>
    </source>
</evidence>
<dbReference type="Gene3D" id="2.180.10.10">
    <property type="entry name" value="RHS repeat-associated core"/>
    <property type="match status" value="2"/>
</dbReference>
<dbReference type="InterPro" id="IPR022385">
    <property type="entry name" value="Rhs_assc_core"/>
</dbReference>
<accession>A0A127QF59</accession>
<dbReference type="Pfam" id="PF20148">
    <property type="entry name" value="DUF6531"/>
    <property type="match status" value="1"/>
</dbReference>
<dbReference type="InterPro" id="IPR032812">
    <property type="entry name" value="SbsA_Ig"/>
</dbReference>
<name>A0A127QF59_9BURK</name>
<feature type="domain" description="Teneurin-like YD-shell" evidence="7">
    <location>
        <begin position="1395"/>
        <end position="1670"/>
    </location>
</feature>
<dbReference type="Pfam" id="PF25023">
    <property type="entry name" value="TEN_YD-shell"/>
    <property type="match status" value="1"/>
</dbReference>
<proteinExistence type="predicted"/>
<dbReference type="Pfam" id="PF13205">
    <property type="entry name" value="Big_5"/>
    <property type="match status" value="1"/>
</dbReference>
<evidence type="ECO:0000259" key="5">
    <source>
        <dbReference type="Pfam" id="PF13205"/>
    </source>
</evidence>
<protein>
    <submittedName>
        <fullName evidence="8">RHS repeat-associated core domain protein</fullName>
    </submittedName>
</protein>
<dbReference type="PATRIC" id="fig|279058.18.peg.439"/>
<dbReference type="PANTHER" id="PTHR32305">
    <property type="match status" value="1"/>
</dbReference>
<keyword evidence="9" id="KW-1185">Reference proteome</keyword>
<keyword evidence="2" id="KW-0677">Repeat</keyword>
<sequence>MFKKITEKNVRHRKMACLRMIQCSQWISILLATLMFSSATFAQSGSEPTRGAIPEVLAKIFSPLPEVQSGQSATQLPDGRWLLLGGGTPSPNGRAASNVPAYIIDLKTKQTTTLPVNLKQARSGQSATLLPDGSVLILGGLDVGGNIVTVAEQFDPVSGSFKSLGDLSLIARSGHTVTVLSNGSLLIAGGVDARGQAISEAELFNPFTHQAEHFNAKLDTARYNHLAALLPSANVLLWGGNGATQQALGSGELFDPLSQRFSMVTTAVASVIAAGLSGSGLPSVKDSQPAAEEQSVPINQALVVRFNQRMTVASLNNTSVTLIGPQGAVPVKPVAVEQGLLLFITPLQDLLPASRYTLFIKNAVDDADRVLPFFSIGFTTAQLDGKKPNSRAVIASGGNGIAIASPSLGNASTGAPQPLSTPPAPSNLKDSGQFGKLERQAIAAAENIQQTEAWQPDAQHFRGDWRAKRGNSPLQALPPLQAPVGETALAGQVLTLNGRALASVTISIGSQSTETDNTGRFLLRHLNPGTQVLAIDGQSAQRRDAQYGFYQARVSVESNKTNVLSYTIWSPKLDSAGNVTLPSPTTQETTVTSARIPGLELRIPAGTVIRDRNGKIVTQLNMTAIPTDRPPFPIPGVGVPVYFTIQPGGATLTSTADRAQQGAQLIYPNFSGAAPGARIDFWNYDARVKGWYVYGQGTVTPDGKQVMPDKGVAIYEFTGAMISLPSNAPAEGPPPGGCGKASKAGDPVDCFTGLFQHEVTDLFIDDVFPLEIQRSYRQRDPASRAFGIGTNLSYDLFLIGDTSPWTYQELVLPDGGRVHYVRISPGTTYTDAVYQHTTTPTKYFGSTITWRGGDCYWELKMKDGSKICFPESMASSNARAAAAVSISDRAGNTLAFSRDGLGNLTKIISPSSRYVQISYDAKNRITSATDNIGRTVSYEYDATGHLVKATDPAGKSEMYTYDVNHNMLTVQDKRGNVMVTNTYDANNRVATQTYADNTTNKFAYTLDTNNKVTQTDVTDERNIVARTVFNANGYPISFTRALGLPEQQTVTVARDPVTNLVQSNIDALGRKSTYTYDSNGNRLTTTLLAGTANAVTSSLAYTPDFNRVATVTDFLQHTTVLNYDTQGNLSQIKDPNNNSVKYSYNGVGQITQITNPLGKNTTLGYDGYDLAQVTDPLARTSSVLTDGLGRPQSSTDPLGNRTRYDINALDQTTAITDPLNRATGMLYDENGNGTQVTDAKGNQHQFNFDKRNAIFSVINPLNKAESYVYDNKHNLIQKTDRNNQVTQYGYDGLDRLHKITYADNSTVVINYDQGNRVIQLVDSLNGTISRTYDDLDRMTSITTAKGTVSYTYYANGLRKTMAVGGQPILSYTYDNGDRLIRIDQAAGPANNNVAQSIRFNYDAANRRTQTVLANGITVNYSYDDASQLIAITYQKPDNSVIGDLSYSYDAAGRRIATGGSFARTTLPDDMPGASFDATNRLTALGPQSLSYDANGNLISDGNQSYIWNARNQLVQIKSNAGTVIANFSYDALGRRQTKSIGGIDTGYVYDGINVVQELNATNVDNSLPVNVRASYISGGVDEVFAQLMGSGASASINSYLSDVQGSTLRLADATGNKVVDYTYDPYGNTTADAIVNNPFQYTGRENDNNGLYYYRARYYSPAVGRFISSDPIGLAGGINTYTYVGGNPVDFSDPLGLARETICNGTDCYHSPYEPSPNGPTPGPNKLPKASEGGPSLLDRILGRDKKPRQYSCSDVTGSLGACYSCCASRSPGQYLQEQGTLCQQHCNEAAGISQNESNPNSCSTQ</sequence>